<proteinExistence type="predicted"/>
<gene>
    <name evidence="2" type="ORF">MM415A01489_0018</name>
    <name evidence="1" type="ORF">MM415B01245_0026</name>
</gene>
<organism evidence="1">
    <name type="scientific">viral metagenome</name>
    <dbReference type="NCBI Taxonomy" id="1070528"/>
    <lineage>
        <taxon>unclassified sequences</taxon>
        <taxon>metagenomes</taxon>
        <taxon>organismal metagenomes</taxon>
    </lineage>
</organism>
<accession>A0A6M3IR13</accession>
<protein>
    <submittedName>
        <fullName evidence="1">Uncharacterized protein</fullName>
    </submittedName>
</protein>
<evidence type="ECO:0000313" key="2">
    <source>
        <dbReference type="EMBL" id="QJA76540.1"/>
    </source>
</evidence>
<reference evidence="1" key="1">
    <citation type="submission" date="2020-03" db="EMBL/GenBank/DDBJ databases">
        <title>The deep terrestrial virosphere.</title>
        <authorList>
            <person name="Holmfeldt K."/>
            <person name="Nilsson E."/>
            <person name="Simone D."/>
            <person name="Lopez-Fernandez M."/>
            <person name="Wu X."/>
            <person name="de Brujin I."/>
            <person name="Lundin D."/>
            <person name="Andersson A."/>
            <person name="Bertilsson S."/>
            <person name="Dopson M."/>
        </authorList>
    </citation>
    <scope>NUCLEOTIDE SEQUENCE</scope>
    <source>
        <strain evidence="2">MM415A01489</strain>
        <strain evidence="1">MM415B01245</strain>
    </source>
</reference>
<dbReference type="EMBL" id="MT142230">
    <property type="protein sequence ID" value="QJA76540.1"/>
    <property type="molecule type" value="Genomic_DNA"/>
</dbReference>
<sequence>MTNVGWNVVLRLDEERDGLRMWIIKQDLDGTREVVAPIDLEVRKEYKFGEMFPEPTLFFDSFSAHQFLQGLVNGLVENGYKPDEIKAHDKEVEAMKYHLEDMRKLVFKNK</sequence>
<dbReference type="AlphaFoldDB" id="A0A6M3IR13"/>
<evidence type="ECO:0000313" key="1">
    <source>
        <dbReference type="EMBL" id="QJA59714.1"/>
    </source>
</evidence>
<name>A0A6M3IR13_9ZZZZ</name>
<dbReference type="EMBL" id="MT141381">
    <property type="protein sequence ID" value="QJA59714.1"/>
    <property type="molecule type" value="Genomic_DNA"/>
</dbReference>